<dbReference type="Proteomes" id="UP000705379">
    <property type="component" value="Unassembled WGS sequence"/>
</dbReference>
<gene>
    <name evidence="1" type="ORF">DYI23_00955</name>
</gene>
<accession>A0A944GQL1</accession>
<name>A0A944GQL1_9HYPH</name>
<sequence>MLNSLVDLAKESCSDKRRELLGQVSALFIADADRYTSEEMTLFTGVLKKLINDAETQDKAKLSARLAHVDETPNDLALELASDDAAIAKYMLQYSNSLTRDDLILLARSKGQDHLLAISKRDHLESRLTDILLERGEQPVRRSIADNPGAELSEWGMRLLMKLAGSDAPLRESMTHRADLSAEHFEKLISLLPEDQGESVRKMHAQNSQLVEKILHDAGKAVAGGSLERRRSRLDAKVALKDIRSGKTSLNEVFLAYSLSRNLFDLAFILAEVSGLDQKYVTNVMIRYEIDGIAVLCRALSIGTSEFNMFCKARGAHLKLSKNAIDNWMRDYQLLSEEEAQRVLRFIKVRLKMAEAA</sequence>
<organism evidence="1 2">
    <name type="scientific">Roseibium polysiphoniae</name>
    <dbReference type="NCBI Taxonomy" id="2571221"/>
    <lineage>
        <taxon>Bacteria</taxon>
        <taxon>Pseudomonadati</taxon>
        <taxon>Pseudomonadota</taxon>
        <taxon>Alphaproteobacteria</taxon>
        <taxon>Hyphomicrobiales</taxon>
        <taxon>Stappiaceae</taxon>
        <taxon>Roseibium</taxon>
    </lineage>
</organism>
<dbReference type="AlphaFoldDB" id="A0A944GQL1"/>
<dbReference type="Pfam" id="PF10098">
    <property type="entry name" value="DUF2336"/>
    <property type="match status" value="1"/>
</dbReference>
<protein>
    <submittedName>
        <fullName evidence="1">DUF2336 domain-containing protein</fullName>
    </submittedName>
</protein>
<dbReference type="RefSeq" id="WP_213214531.1">
    <property type="nucleotide sequence ID" value="NZ_QTKU01000001.1"/>
</dbReference>
<comment type="caution">
    <text evidence="1">The sequence shown here is derived from an EMBL/GenBank/DDBJ whole genome shotgun (WGS) entry which is preliminary data.</text>
</comment>
<reference evidence="1" key="2">
    <citation type="journal article" date="2021" name="Microorganisms">
        <title>Bacterial Dimethylsulfoniopropionate Biosynthesis in the East China Sea.</title>
        <authorList>
            <person name="Liu J."/>
            <person name="Zhang Y."/>
            <person name="Liu J."/>
            <person name="Zhong H."/>
            <person name="Williams B.T."/>
            <person name="Zheng Y."/>
            <person name="Curson A.R.J."/>
            <person name="Sun C."/>
            <person name="Sun H."/>
            <person name="Song D."/>
            <person name="Wagner Mackenzie B."/>
            <person name="Bermejo Martinez A."/>
            <person name="Todd J.D."/>
            <person name="Zhang X.H."/>
        </authorList>
    </citation>
    <scope>NUCLEOTIDE SEQUENCE</scope>
    <source>
        <strain evidence="1">AESS21</strain>
    </source>
</reference>
<dbReference type="EMBL" id="QTKU01000001">
    <property type="protein sequence ID" value="MBS8258772.1"/>
    <property type="molecule type" value="Genomic_DNA"/>
</dbReference>
<proteinExistence type="predicted"/>
<evidence type="ECO:0000313" key="2">
    <source>
        <dbReference type="Proteomes" id="UP000705379"/>
    </source>
</evidence>
<reference evidence="1" key="1">
    <citation type="submission" date="2018-08" db="EMBL/GenBank/DDBJ databases">
        <authorList>
            <person name="Jin W."/>
            <person name="Wang H."/>
            <person name="Yang Y."/>
            <person name="Li M."/>
            <person name="Liu J."/>
        </authorList>
    </citation>
    <scope>NUCLEOTIDE SEQUENCE</scope>
    <source>
        <strain evidence="1">AESS21</strain>
    </source>
</reference>
<dbReference type="InterPro" id="IPR019285">
    <property type="entry name" value="DUF2336"/>
</dbReference>
<evidence type="ECO:0000313" key="1">
    <source>
        <dbReference type="EMBL" id="MBS8258772.1"/>
    </source>
</evidence>